<dbReference type="AlphaFoldDB" id="A0A0V1KIR5"/>
<feature type="region of interest" description="Disordered" evidence="1">
    <location>
        <begin position="1"/>
        <end position="25"/>
    </location>
</feature>
<feature type="non-terminal residue" evidence="2">
    <location>
        <position position="48"/>
    </location>
</feature>
<sequence length="48" mass="5097">LDVVHATPHQARAHPGPPGHRGPGGCGKGRMRLRLALLCPCYLTLICV</sequence>
<keyword evidence="3" id="KW-1185">Reference proteome</keyword>
<dbReference type="Proteomes" id="UP000054721">
    <property type="component" value="Unassembled WGS sequence"/>
</dbReference>
<dbReference type="EMBL" id="JYDW01001446">
    <property type="protein sequence ID" value="KRZ47074.1"/>
    <property type="molecule type" value="Genomic_DNA"/>
</dbReference>
<reference evidence="2 3" key="1">
    <citation type="submission" date="2015-05" db="EMBL/GenBank/DDBJ databases">
        <title>Evolution of Trichinella species and genotypes.</title>
        <authorList>
            <person name="Korhonen P.K."/>
            <person name="Edoardo P."/>
            <person name="Giuseppe L.R."/>
            <person name="Gasser R.B."/>
        </authorList>
    </citation>
    <scope>NUCLEOTIDE SEQUENCE [LARGE SCALE GENOMIC DNA]</scope>
    <source>
        <strain evidence="2">ISS10</strain>
    </source>
</reference>
<gene>
    <name evidence="2" type="ORF">T02_2521</name>
</gene>
<evidence type="ECO:0000256" key="1">
    <source>
        <dbReference type="SAM" id="MobiDB-lite"/>
    </source>
</evidence>
<proteinExistence type="predicted"/>
<name>A0A0V1KIR5_9BILA</name>
<accession>A0A0V1KIR5</accession>
<comment type="caution">
    <text evidence="2">The sequence shown here is derived from an EMBL/GenBank/DDBJ whole genome shotgun (WGS) entry which is preliminary data.</text>
</comment>
<feature type="non-terminal residue" evidence="2">
    <location>
        <position position="1"/>
    </location>
</feature>
<evidence type="ECO:0000313" key="2">
    <source>
        <dbReference type="EMBL" id="KRZ47074.1"/>
    </source>
</evidence>
<organism evidence="2 3">
    <name type="scientific">Trichinella nativa</name>
    <dbReference type="NCBI Taxonomy" id="6335"/>
    <lineage>
        <taxon>Eukaryota</taxon>
        <taxon>Metazoa</taxon>
        <taxon>Ecdysozoa</taxon>
        <taxon>Nematoda</taxon>
        <taxon>Enoplea</taxon>
        <taxon>Dorylaimia</taxon>
        <taxon>Trichinellida</taxon>
        <taxon>Trichinellidae</taxon>
        <taxon>Trichinella</taxon>
    </lineage>
</organism>
<protein>
    <submittedName>
        <fullName evidence="2">Uncharacterized protein</fullName>
    </submittedName>
</protein>
<evidence type="ECO:0000313" key="3">
    <source>
        <dbReference type="Proteomes" id="UP000054721"/>
    </source>
</evidence>